<dbReference type="InterPro" id="IPR050325">
    <property type="entry name" value="Prot/Nucl_acid_deglycase"/>
</dbReference>
<evidence type="ECO:0000259" key="1">
    <source>
        <dbReference type="Pfam" id="PF01965"/>
    </source>
</evidence>
<evidence type="ECO:0000313" key="2">
    <source>
        <dbReference type="EMBL" id="SFU79826.1"/>
    </source>
</evidence>
<protein>
    <submittedName>
        <fullName evidence="2">Putative intracellular protease/amidase</fullName>
    </submittedName>
</protein>
<gene>
    <name evidence="2" type="ORF">SAMN05660328_10813</name>
</gene>
<dbReference type="Proteomes" id="UP000183629">
    <property type="component" value="Unassembled WGS sequence"/>
</dbReference>
<keyword evidence="3" id="KW-1185">Reference proteome</keyword>
<dbReference type="Pfam" id="PF01965">
    <property type="entry name" value="DJ-1_PfpI"/>
    <property type="match status" value="1"/>
</dbReference>
<dbReference type="GO" id="GO:0006508">
    <property type="term" value="P:proteolysis"/>
    <property type="evidence" value="ECO:0007669"/>
    <property type="project" value="UniProtKB-KW"/>
</dbReference>
<dbReference type="RefSeq" id="WP_074658723.1">
    <property type="nucleotide sequence ID" value="NZ_FOLZ01000006.1"/>
</dbReference>
<reference evidence="3" key="1">
    <citation type="submission" date="2016-10" db="EMBL/GenBank/DDBJ databases">
        <authorList>
            <person name="Varghese N."/>
            <person name="Submissions S."/>
        </authorList>
    </citation>
    <scope>NUCLEOTIDE SEQUENCE [LARGE SCALE GENOMIC DNA]</scope>
    <source>
        <strain evidence="3">LMG 15572</strain>
    </source>
</reference>
<keyword evidence="2" id="KW-0645">Protease</keyword>
<evidence type="ECO:0000313" key="3">
    <source>
        <dbReference type="Proteomes" id="UP000183629"/>
    </source>
</evidence>
<dbReference type="SUPFAM" id="SSF52317">
    <property type="entry name" value="Class I glutamine amidotransferase-like"/>
    <property type="match status" value="1"/>
</dbReference>
<dbReference type="GO" id="GO:0005737">
    <property type="term" value="C:cytoplasm"/>
    <property type="evidence" value="ECO:0007669"/>
    <property type="project" value="TreeGrafter"/>
</dbReference>
<dbReference type="InterPro" id="IPR002818">
    <property type="entry name" value="DJ-1/PfpI"/>
</dbReference>
<dbReference type="AlphaFoldDB" id="A0A1I7J3S4"/>
<accession>A0A1I7J3S4</accession>
<organism evidence="2 3">
    <name type="scientific">Streptococcus gallolyticus</name>
    <dbReference type="NCBI Taxonomy" id="315405"/>
    <lineage>
        <taxon>Bacteria</taxon>
        <taxon>Bacillati</taxon>
        <taxon>Bacillota</taxon>
        <taxon>Bacilli</taxon>
        <taxon>Lactobacillales</taxon>
        <taxon>Streptococcaceae</taxon>
        <taxon>Streptococcus</taxon>
    </lineage>
</organism>
<dbReference type="PANTHER" id="PTHR48094:SF12">
    <property type="entry name" value="PARKINSON DISEASE PROTEIN 7 HOMOLOG"/>
    <property type="match status" value="1"/>
</dbReference>
<dbReference type="PANTHER" id="PTHR48094">
    <property type="entry name" value="PROTEIN/NUCLEIC ACID DEGLYCASE DJ-1-RELATED"/>
    <property type="match status" value="1"/>
</dbReference>
<dbReference type="InterPro" id="IPR029062">
    <property type="entry name" value="Class_I_gatase-like"/>
</dbReference>
<proteinExistence type="predicted"/>
<feature type="domain" description="DJ-1/PfpI" evidence="1">
    <location>
        <begin position="2"/>
        <end position="167"/>
    </location>
</feature>
<sequence length="204" mass="22858">MKKVACVIYPNFSLYEIVDLTSSLVLQYGIKVDYIAANKENILSEDGLICQATKTFDEVELNEYSCIVLPGMSDFTSALKDELLIQFLKQLKGKSIVIAAISSAPILLAKAGLLEDITFTGGIWQNFFGYFDFLSKENFMPKTIHQDKNIITAIGFAHQEFAKKVLATLGLCDDIEIVEKTSEELIFNMSDEEFAEFKACFEQS</sequence>
<name>A0A1I7J3S4_9STRE</name>
<dbReference type="EMBL" id="FPBN01000008">
    <property type="protein sequence ID" value="SFU79826.1"/>
    <property type="molecule type" value="Genomic_DNA"/>
</dbReference>
<dbReference type="Gene3D" id="3.40.50.880">
    <property type="match status" value="1"/>
</dbReference>
<dbReference type="GO" id="GO:0008233">
    <property type="term" value="F:peptidase activity"/>
    <property type="evidence" value="ECO:0007669"/>
    <property type="project" value="UniProtKB-KW"/>
</dbReference>
<keyword evidence="2" id="KW-0378">Hydrolase</keyword>